<organism evidence="2 3">
    <name type="scientific">Dyella solisilvae</name>
    <dbReference type="NCBI Taxonomy" id="1920168"/>
    <lineage>
        <taxon>Bacteria</taxon>
        <taxon>Pseudomonadati</taxon>
        <taxon>Pseudomonadota</taxon>
        <taxon>Gammaproteobacteria</taxon>
        <taxon>Lysobacterales</taxon>
        <taxon>Rhodanobacteraceae</taxon>
        <taxon>Dyella</taxon>
    </lineage>
</organism>
<gene>
    <name evidence="2" type="ORF">DVT68_09320</name>
</gene>
<evidence type="ECO:0000313" key="2">
    <source>
        <dbReference type="EMBL" id="RDI98708.1"/>
    </source>
</evidence>
<name>A0A370K7T2_9GAMM</name>
<dbReference type="AlphaFoldDB" id="A0A370K7T2"/>
<protein>
    <submittedName>
        <fullName evidence="2">Uncharacterized protein</fullName>
    </submittedName>
</protein>
<reference evidence="2 3" key="1">
    <citation type="submission" date="2018-07" db="EMBL/GenBank/DDBJ databases">
        <title>Dyella solisilvae sp. nov., isolated from the pine and broad-leaved mixed forest soil.</title>
        <authorList>
            <person name="Gao Z."/>
            <person name="Qiu L."/>
        </authorList>
    </citation>
    <scope>NUCLEOTIDE SEQUENCE [LARGE SCALE GENOMIC DNA]</scope>
    <source>
        <strain evidence="2 3">DHG54</strain>
    </source>
</reference>
<dbReference type="EMBL" id="QQSY01000002">
    <property type="protein sequence ID" value="RDI98708.1"/>
    <property type="molecule type" value="Genomic_DNA"/>
</dbReference>
<dbReference type="Proteomes" id="UP000254711">
    <property type="component" value="Unassembled WGS sequence"/>
</dbReference>
<feature type="compositionally biased region" description="Low complexity" evidence="1">
    <location>
        <begin position="58"/>
        <end position="72"/>
    </location>
</feature>
<sequence length="72" mass="7854">METRWEELMSSLWTNLLFMHGHITDPELARRLANDPSPSSRPSGKRERATKAAEAARKAAPVPVAVPQGGCA</sequence>
<keyword evidence="3" id="KW-1185">Reference proteome</keyword>
<comment type="caution">
    <text evidence="2">The sequence shown here is derived from an EMBL/GenBank/DDBJ whole genome shotgun (WGS) entry which is preliminary data.</text>
</comment>
<evidence type="ECO:0000256" key="1">
    <source>
        <dbReference type="SAM" id="MobiDB-lite"/>
    </source>
</evidence>
<feature type="region of interest" description="Disordered" evidence="1">
    <location>
        <begin position="30"/>
        <end position="72"/>
    </location>
</feature>
<evidence type="ECO:0000313" key="3">
    <source>
        <dbReference type="Proteomes" id="UP000254711"/>
    </source>
</evidence>
<accession>A0A370K7T2</accession>
<proteinExistence type="predicted"/>
<feature type="compositionally biased region" description="Basic and acidic residues" evidence="1">
    <location>
        <begin position="44"/>
        <end position="57"/>
    </location>
</feature>